<evidence type="ECO:0000256" key="2">
    <source>
        <dbReference type="ARBA" id="ARBA00022801"/>
    </source>
</evidence>
<evidence type="ECO:0000259" key="4">
    <source>
        <dbReference type="PROSITE" id="PS50054"/>
    </source>
</evidence>
<feature type="domain" description="Tyrosine-protein phosphatase" evidence="4">
    <location>
        <begin position="128"/>
        <end position="268"/>
    </location>
</feature>
<keyword evidence="3" id="KW-0904">Protein phosphatase</keyword>
<dbReference type="GO" id="GO:0004721">
    <property type="term" value="F:phosphoprotein phosphatase activity"/>
    <property type="evidence" value="ECO:0007669"/>
    <property type="project" value="UniProtKB-KW"/>
</dbReference>
<dbReference type="EMBL" id="JAHDYR010000066">
    <property type="protein sequence ID" value="KAG9390121.1"/>
    <property type="molecule type" value="Genomic_DNA"/>
</dbReference>
<dbReference type="InterPro" id="IPR000387">
    <property type="entry name" value="Tyr_Pase_dom"/>
</dbReference>
<dbReference type="Gene3D" id="3.90.190.10">
    <property type="entry name" value="Protein tyrosine phosphatase superfamily"/>
    <property type="match status" value="1"/>
</dbReference>
<dbReference type="PANTHER" id="PTHR45961">
    <property type="entry name" value="IP21249P"/>
    <property type="match status" value="1"/>
</dbReference>
<comment type="caution">
    <text evidence="6">The sequence shown here is derived from an EMBL/GenBank/DDBJ whole genome shotgun (WGS) entry which is preliminary data.</text>
</comment>
<protein>
    <submittedName>
        <fullName evidence="6">Dual specificity phosphatase catalytic domain</fullName>
    </submittedName>
</protein>
<dbReference type="Proteomes" id="UP000717585">
    <property type="component" value="Unassembled WGS sequence"/>
</dbReference>
<dbReference type="PROSITE" id="PS50056">
    <property type="entry name" value="TYR_PHOSPHATASE_2"/>
    <property type="match status" value="1"/>
</dbReference>
<sequence length="270" mass="29565">MNNVSRIRMDVFNVVQGFTSVALIDISSSEQFQRAHIRSAMSFPFERLQLLAKGWRVEDIAPKELQGRIRSATRIILTAIDPSPLDSARSLLAPCVRCPVDTFPDMPSFADSYPFLITRHGAADNTRLPNLVLPNLLIGNHRCLNPEVVTRMGIDLAISVASECPPPDGIGQTAHVPLDDVPTQVLGADFWTLANDVLKAVVAGRTVLIVCNMGISRSATLVIAVLLMLGRCRSVDSAWAELKQARPFVRPNEGFIAQLKQRFVGLAAEE</sequence>
<comment type="similarity">
    <text evidence="1">Belongs to the protein-tyrosine phosphatase family. Non-receptor class dual specificity subfamily.</text>
</comment>
<dbReference type="PANTHER" id="PTHR45961:SF6">
    <property type="entry name" value="IP21249P"/>
    <property type="match status" value="1"/>
</dbReference>
<evidence type="ECO:0000313" key="7">
    <source>
        <dbReference type="Proteomes" id="UP000717585"/>
    </source>
</evidence>
<dbReference type="Pfam" id="PF00782">
    <property type="entry name" value="DSPc"/>
    <property type="match status" value="1"/>
</dbReference>
<dbReference type="InterPro" id="IPR036873">
    <property type="entry name" value="Rhodanese-like_dom_sf"/>
</dbReference>
<name>A0A8J6APM3_9EUKA</name>
<evidence type="ECO:0000256" key="1">
    <source>
        <dbReference type="ARBA" id="ARBA00008601"/>
    </source>
</evidence>
<keyword evidence="2" id="KW-0378">Hydrolase</keyword>
<dbReference type="SUPFAM" id="SSF52799">
    <property type="entry name" value="(Phosphotyrosine protein) phosphatases II"/>
    <property type="match status" value="1"/>
</dbReference>
<accession>A0A8J6APM3</accession>
<dbReference type="GO" id="GO:0005737">
    <property type="term" value="C:cytoplasm"/>
    <property type="evidence" value="ECO:0007669"/>
    <property type="project" value="TreeGrafter"/>
</dbReference>
<dbReference type="AlphaFoldDB" id="A0A8J6APM3"/>
<reference evidence="6" key="1">
    <citation type="submission" date="2021-05" db="EMBL/GenBank/DDBJ databases">
        <title>A free-living protist that lacks canonical eukaryotic 1 DNA replication and segregation systems.</title>
        <authorList>
            <person name="Salas-Leiva D.E."/>
            <person name="Tromer E.C."/>
            <person name="Curtis B.A."/>
            <person name="Jerlstrom-Hultqvist J."/>
            <person name="Kolisko M."/>
            <person name="Yi Z."/>
            <person name="Salas-Leiva J.S."/>
            <person name="Gallot-Lavallee L."/>
            <person name="Kops G.J.P.L."/>
            <person name="Archibald J.M."/>
            <person name="Simpson A.G.B."/>
            <person name="Roger A.J."/>
        </authorList>
    </citation>
    <scope>NUCLEOTIDE SEQUENCE</scope>
    <source>
        <strain evidence="6">BICM</strain>
    </source>
</reference>
<dbReference type="InterPro" id="IPR029021">
    <property type="entry name" value="Prot-tyrosine_phosphatase-like"/>
</dbReference>
<proteinExistence type="inferred from homology"/>
<dbReference type="InterPro" id="IPR020422">
    <property type="entry name" value="TYR_PHOSPHATASE_DUAL_dom"/>
</dbReference>
<dbReference type="SMART" id="SM00195">
    <property type="entry name" value="DSPc"/>
    <property type="match status" value="1"/>
</dbReference>
<dbReference type="PROSITE" id="PS50054">
    <property type="entry name" value="TYR_PHOSPHATASE_DUAL"/>
    <property type="match status" value="1"/>
</dbReference>
<dbReference type="OrthoDB" id="10252009at2759"/>
<keyword evidence="7" id="KW-1185">Reference proteome</keyword>
<feature type="domain" description="Tyrosine specific protein phosphatases" evidence="5">
    <location>
        <begin position="188"/>
        <end position="247"/>
    </location>
</feature>
<evidence type="ECO:0000256" key="3">
    <source>
        <dbReference type="ARBA" id="ARBA00022912"/>
    </source>
</evidence>
<dbReference type="InterPro" id="IPR052103">
    <property type="entry name" value="Dual_spec_Phospatases"/>
</dbReference>
<dbReference type="InterPro" id="IPR000340">
    <property type="entry name" value="Dual-sp_phosphatase_cat-dom"/>
</dbReference>
<organism evidence="6 7">
    <name type="scientific">Carpediemonas membranifera</name>
    <dbReference type="NCBI Taxonomy" id="201153"/>
    <lineage>
        <taxon>Eukaryota</taxon>
        <taxon>Metamonada</taxon>
        <taxon>Carpediemonas-like organisms</taxon>
        <taxon>Carpediemonas</taxon>
    </lineage>
</organism>
<gene>
    <name evidence="6" type="ORF">J8273_8159</name>
</gene>
<dbReference type="SUPFAM" id="SSF52821">
    <property type="entry name" value="Rhodanese/Cell cycle control phosphatase"/>
    <property type="match status" value="1"/>
</dbReference>
<dbReference type="CDD" id="cd14498">
    <property type="entry name" value="DSP"/>
    <property type="match status" value="1"/>
</dbReference>
<evidence type="ECO:0000259" key="5">
    <source>
        <dbReference type="PROSITE" id="PS50056"/>
    </source>
</evidence>
<evidence type="ECO:0000313" key="6">
    <source>
        <dbReference type="EMBL" id="KAG9390121.1"/>
    </source>
</evidence>